<evidence type="ECO:0000256" key="1">
    <source>
        <dbReference type="SAM" id="MobiDB-lite"/>
    </source>
</evidence>
<gene>
    <name evidence="2" type="ORF">NSK11_contig00016-0082</name>
</gene>
<feature type="compositionally biased region" description="Basic residues" evidence="1">
    <location>
        <begin position="28"/>
        <end position="39"/>
    </location>
</feature>
<reference evidence="3" key="1">
    <citation type="submission" date="2015-07" db="EMBL/GenBank/DDBJ databases">
        <title>Nocardia seriolae U-1 whole genome shotgun sequence.</title>
        <authorList>
            <person name="Imajoh M."/>
            <person name="Fukumoto Y."/>
            <person name="Sukeda M."/>
            <person name="Yamane J."/>
            <person name="Yamasaki K."/>
            <person name="Shimizu M."/>
            <person name="Ohnishi K."/>
            <person name="Oshima S."/>
        </authorList>
    </citation>
    <scope>NUCLEOTIDE SEQUENCE [LARGE SCALE GENOMIC DNA]</scope>
    <source>
        <strain evidence="3">U-1</strain>
    </source>
</reference>
<comment type="caution">
    <text evidence="2">The sequence shown here is derived from an EMBL/GenBank/DDBJ whole genome shotgun (WGS) entry which is preliminary data.</text>
</comment>
<sequence>MRFGGAKFHCPLVRVTWRRIVRVMSTSKRARGRGKRKAGRGGGCPSTGQAARHREDCPGCRGEEFDPHGPVDTALAVASEFGDDVDIFRVELLIAELLTPSRNEDLGLTALFGAWAVLVLEARATEASVGLLRGIARLSSGELSRAAGAAADRLEANGVAAPRWCDRLLAPIRAIEFTRSAAAHLAVLLGSFERGGDIHGFLVLVDLRDGGVAARILPLEGDESDVERQLAGVGLPGVTQRLTPDEFRRELESALGRRVRRDRADLHRGVSPIEDEEGDEPPYAQVAAVLRAHMRAIEFAVAIADGGCESKSMPAMEIRGAGCGERGNSGGG</sequence>
<reference evidence="2 3" key="2">
    <citation type="journal article" date="2016" name="Genome Announc.">
        <title>Draft Genome Sequence of Erythromycin- and Oxytetracycline-Sensitive Nocardia seriolae Strain U-1 (NBRC 110359).</title>
        <authorList>
            <person name="Imajoh M."/>
            <person name="Sukeda M."/>
            <person name="Shimizu M."/>
            <person name="Yamane J."/>
            <person name="Ohnishi K."/>
            <person name="Oshima S."/>
        </authorList>
    </citation>
    <scope>NUCLEOTIDE SEQUENCE [LARGE SCALE GENOMIC DNA]</scope>
    <source>
        <strain evidence="2 3">U-1</strain>
    </source>
</reference>
<dbReference type="Proteomes" id="UP000037179">
    <property type="component" value="Unassembled WGS sequence"/>
</dbReference>
<evidence type="ECO:0000313" key="2">
    <source>
        <dbReference type="EMBL" id="GAP27323.1"/>
    </source>
</evidence>
<evidence type="ECO:0008006" key="4">
    <source>
        <dbReference type="Google" id="ProtNLM"/>
    </source>
</evidence>
<dbReference type="EMBL" id="BBYQ01000016">
    <property type="protein sequence ID" value="GAP27323.1"/>
    <property type="molecule type" value="Genomic_DNA"/>
</dbReference>
<protein>
    <recommendedName>
        <fullName evidence="4">DUF222 domain-containing protein</fullName>
    </recommendedName>
</protein>
<keyword evidence="3" id="KW-1185">Reference proteome</keyword>
<name>A0ABC9YQE5_9NOCA</name>
<feature type="region of interest" description="Disordered" evidence="1">
    <location>
        <begin position="28"/>
        <end position="52"/>
    </location>
</feature>
<organism evidence="2 3">
    <name type="scientific">Nocardia seriolae</name>
    <dbReference type="NCBI Taxonomy" id="37332"/>
    <lineage>
        <taxon>Bacteria</taxon>
        <taxon>Bacillati</taxon>
        <taxon>Actinomycetota</taxon>
        <taxon>Actinomycetes</taxon>
        <taxon>Mycobacteriales</taxon>
        <taxon>Nocardiaceae</taxon>
        <taxon>Nocardia</taxon>
    </lineage>
</organism>
<accession>A0ABC9YQE5</accession>
<proteinExistence type="predicted"/>
<dbReference type="AlphaFoldDB" id="A0ABC9YQE5"/>
<evidence type="ECO:0000313" key="3">
    <source>
        <dbReference type="Proteomes" id="UP000037179"/>
    </source>
</evidence>